<evidence type="ECO:0000313" key="2">
    <source>
        <dbReference type="Proteomes" id="UP000680045"/>
    </source>
</evidence>
<organism evidence="1 2">
    <name type="scientific">Peribacillus frigoritolerans</name>
    <dbReference type="NCBI Taxonomy" id="450367"/>
    <lineage>
        <taxon>Bacteria</taxon>
        <taxon>Bacillati</taxon>
        <taxon>Bacillota</taxon>
        <taxon>Bacilli</taxon>
        <taxon>Bacillales</taxon>
        <taxon>Bacillaceae</taxon>
        <taxon>Peribacillus</taxon>
    </lineage>
</organism>
<sequence>MDMRPIFKNSGYTEKQLTKDLVHPNGLGYKLYADAIYERFLDNIKQEKAVAGLPTKLHARSGFELSEIDHYEK</sequence>
<comment type="caution">
    <text evidence="1">The sequence shown here is derived from an EMBL/GenBank/DDBJ whole genome shotgun (WGS) entry which is preliminary data.</text>
</comment>
<dbReference type="SUPFAM" id="SSF52266">
    <property type="entry name" value="SGNH hydrolase"/>
    <property type="match status" value="1"/>
</dbReference>
<gene>
    <name evidence="1" type="ORF">KEH51_18725</name>
</gene>
<dbReference type="Gene3D" id="3.40.50.1110">
    <property type="entry name" value="SGNH hydrolase"/>
    <property type="match status" value="1"/>
</dbReference>
<accession>A0A941FIL3</accession>
<dbReference type="Proteomes" id="UP000680045">
    <property type="component" value="Unassembled WGS sequence"/>
</dbReference>
<dbReference type="EMBL" id="JAGTPW010000035">
    <property type="protein sequence ID" value="MBR8645448.1"/>
    <property type="molecule type" value="Genomic_DNA"/>
</dbReference>
<protein>
    <submittedName>
        <fullName evidence="1">Uncharacterized protein</fullName>
    </submittedName>
</protein>
<reference evidence="1" key="1">
    <citation type="submission" date="2021-04" db="EMBL/GenBank/DDBJ databases">
        <title>Whole genome sequencing of Enterococci isolates from hospitalized patients.</title>
        <authorList>
            <person name="Ogoti B.M."/>
            <person name="Onyambu F.G."/>
        </authorList>
    </citation>
    <scope>NUCLEOTIDE SEQUENCE</scope>
    <source>
        <strain evidence="1">242</strain>
    </source>
</reference>
<evidence type="ECO:0000313" key="1">
    <source>
        <dbReference type="EMBL" id="MBR8645448.1"/>
    </source>
</evidence>
<dbReference type="InterPro" id="IPR036514">
    <property type="entry name" value="SGNH_hydro_sf"/>
</dbReference>
<proteinExistence type="predicted"/>
<name>A0A941FIL3_9BACI</name>
<dbReference type="AlphaFoldDB" id="A0A941FIL3"/>